<protein>
    <submittedName>
        <fullName evidence="3">FecR family protein</fullName>
    </submittedName>
</protein>
<dbReference type="RefSeq" id="WP_273630854.1">
    <property type="nucleotide sequence ID" value="NZ_CP117167.1"/>
</dbReference>
<evidence type="ECO:0000259" key="2">
    <source>
        <dbReference type="Pfam" id="PF04773"/>
    </source>
</evidence>
<keyword evidence="4" id="KW-1185">Reference proteome</keyword>
<keyword evidence="1" id="KW-0812">Transmembrane</keyword>
<keyword evidence="1" id="KW-1133">Transmembrane helix</keyword>
<dbReference type="InterPro" id="IPR012373">
    <property type="entry name" value="Ferrdict_sens_TM"/>
</dbReference>
<proteinExistence type="predicted"/>
<evidence type="ECO:0000313" key="4">
    <source>
        <dbReference type="Proteomes" id="UP001216139"/>
    </source>
</evidence>
<feature type="transmembrane region" description="Helical" evidence="1">
    <location>
        <begin position="85"/>
        <end position="102"/>
    </location>
</feature>
<dbReference type="Gene3D" id="2.60.120.1440">
    <property type="match status" value="1"/>
</dbReference>
<sequence>MKVTDNDMPDELLAKYLKGKATPDEKLIAEEWINTNDANRQYYEQLKITIEPDNHEEAWIRLQNLISKNHGGHINKPENKFKARWVQLVVTIILIGSISYFIRTRLYSNVTLNLSSGADVVHDDLPDGTLITLNTNSQLSYPARFTGNKRSVTLSGEGYFEIKPDKSRPFIINIKNMFVSAGSASVDIKSSDKQTEIAVVSGAVKVISHGKEVLINKGEQAIVNAGNSILTKESYTGKKTPAWAIIQ</sequence>
<name>A0ABY7T7X3_9SPHI</name>
<evidence type="ECO:0000256" key="1">
    <source>
        <dbReference type="SAM" id="Phobius"/>
    </source>
</evidence>
<dbReference type="Proteomes" id="UP001216139">
    <property type="component" value="Chromosome"/>
</dbReference>
<keyword evidence="1" id="KW-0472">Membrane</keyword>
<organism evidence="3 4">
    <name type="scientific">Mucilaginibacter jinjuensis</name>
    <dbReference type="NCBI Taxonomy" id="1176721"/>
    <lineage>
        <taxon>Bacteria</taxon>
        <taxon>Pseudomonadati</taxon>
        <taxon>Bacteroidota</taxon>
        <taxon>Sphingobacteriia</taxon>
        <taxon>Sphingobacteriales</taxon>
        <taxon>Sphingobacteriaceae</taxon>
        <taxon>Mucilaginibacter</taxon>
    </lineage>
</organism>
<feature type="domain" description="FecR protein" evidence="2">
    <location>
        <begin position="125"/>
        <end position="205"/>
    </location>
</feature>
<dbReference type="PANTHER" id="PTHR30273:SF2">
    <property type="entry name" value="PROTEIN FECR"/>
    <property type="match status" value="1"/>
</dbReference>
<accession>A0ABY7T7X3</accession>
<dbReference type="InterPro" id="IPR006860">
    <property type="entry name" value="FecR"/>
</dbReference>
<dbReference type="EMBL" id="CP117167">
    <property type="protein sequence ID" value="WCT12590.1"/>
    <property type="molecule type" value="Genomic_DNA"/>
</dbReference>
<reference evidence="3 4" key="1">
    <citation type="submission" date="2023-02" db="EMBL/GenBank/DDBJ databases">
        <title>Genome sequence of Mucilaginibacter jinjuensis strain KACC 16571.</title>
        <authorList>
            <person name="Kim S."/>
            <person name="Heo J."/>
            <person name="Kwon S.-W."/>
        </authorList>
    </citation>
    <scope>NUCLEOTIDE SEQUENCE [LARGE SCALE GENOMIC DNA]</scope>
    <source>
        <strain evidence="3 4">KACC 16571</strain>
    </source>
</reference>
<gene>
    <name evidence="3" type="ORF">PQO05_01425</name>
</gene>
<dbReference type="Pfam" id="PF04773">
    <property type="entry name" value="FecR"/>
    <property type="match status" value="1"/>
</dbReference>
<dbReference type="PANTHER" id="PTHR30273">
    <property type="entry name" value="PERIPLASMIC SIGNAL SENSOR AND SIGMA FACTOR ACTIVATOR FECR-RELATED"/>
    <property type="match status" value="1"/>
</dbReference>
<evidence type="ECO:0000313" key="3">
    <source>
        <dbReference type="EMBL" id="WCT12590.1"/>
    </source>
</evidence>